<keyword evidence="2" id="KW-1185">Reference proteome</keyword>
<accession>A0A256FEE5</accession>
<name>A0A256FEE5_9HYPH</name>
<proteinExistence type="predicted"/>
<protein>
    <submittedName>
        <fullName evidence="1">Uncharacterized protein</fullName>
    </submittedName>
</protein>
<evidence type="ECO:0000313" key="2">
    <source>
        <dbReference type="Proteomes" id="UP000216478"/>
    </source>
</evidence>
<gene>
    <name evidence="1" type="ORF">CEV33_0938</name>
</gene>
<dbReference type="AlphaFoldDB" id="A0A256FEE5"/>
<dbReference type="Proteomes" id="UP000216478">
    <property type="component" value="Unassembled WGS sequence"/>
</dbReference>
<dbReference type="EMBL" id="NNRL01000158">
    <property type="protein sequence ID" value="OYR13214.1"/>
    <property type="molecule type" value="Genomic_DNA"/>
</dbReference>
<organism evidence="1 2">
    <name type="scientific">Brucella grignonensis</name>
    <dbReference type="NCBI Taxonomy" id="94627"/>
    <lineage>
        <taxon>Bacteria</taxon>
        <taxon>Pseudomonadati</taxon>
        <taxon>Pseudomonadota</taxon>
        <taxon>Alphaproteobacteria</taxon>
        <taxon>Hyphomicrobiales</taxon>
        <taxon>Brucellaceae</taxon>
        <taxon>Brucella/Ochrobactrum group</taxon>
        <taxon>Brucella</taxon>
    </lineage>
</organism>
<comment type="caution">
    <text evidence="1">The sequence shown here is derived from an EMBL/GenBank/DDBJ whole genome shotgun (WGS) entry which is preliminary data.</text>
</comment>
<reference evidence="1 2" key="1">
    <citation type="submission" date="2017-07" db="EMBL/GenBank/DDBJ databases">
        <title>Phylogenetic study on the rhizospheric bacterium Ochrobactrum sp. A44.</title>
        <authorList>
            <person name="Krzyzanowska D.M."/>
            <person name="Ossowicki A."/>
            <person name="Rajewska M."/>
            <person name="Maciag T."/>
            <person name="Kaczynski Z."/>
            <person name="Czerwicka M."/>
            <person name="Jafra S."/>
        </authorList>
    </citation>
    <scope>NUCLEOTIDE SEQUENCE [LARGE SCALE GENOMIC DNA]</scope>
    <source>
        <strain evidence="1 2">OgA9a</strain>
    </source>
</reference>
<sequence>MVKSARLSKKLIIILSEGVFLSLARMTLQKCRFWVFSVGDFSRRKE</sequence>
<evidence type="ECO:0000313" key="1">
    <source>
        <dbReference type="EMBL" id="OYR13214.1"/>
    </source>
</evidence>